<keyword evidence="5 7" id="KW-0408">Iron</keyword>
<gene>
    <name evidence="10" type="primary">CYP85A1</name>
    <name evidence="10" type="ORF">SNAT2548_LOCUS18613</name>
</gene>
<feature type="transmembrane region" description="Helical" evidence="9">
    <location>
        <begin position="94"/>
        <end position="111"/>
    </location>
</feature>
<keyword evidence="9" id="KW-1133">Transmembrane helix</keyword>
<evidence type="ECO:0000256" key="1">
    <source>
        <dbReference type="ARBA" id="ARBA00010617"/>
    </source>
</evidence>
<evidence type="ECO:0000313" key="11">
    <source>
        <dbReference type="Proteomes" id="UP000604046"/>
    </source>
</evidence>
<dbReference type="PRINTS" id="PR00385">
    <property type="entry name" value="P450"/>
</dbReference>
<evidence type="ECO:0000256" key="5">
    <source>
        <dbReference type="ARBA" id="ARBA00023004"/>
    </source>
</evidence>
<dbReference type="GO" id="GO:0005506">
    <property type="term" value="F:iron ion binding"/>
    <property type="evidence" value="ECO:0007669"/>
    <property type="project" value="InterPro"/>
</dbReference>
<sequence length="556" mass="62919">MGYGKGKGKVRDEFLDYCISRVDPEDRGSLRQNLLPLSRLLATRLRYKDGFLRKMGIEMDQEGWTDLGQVLALDDFSRWTSMDVREVVQEAPKAPLFAACVAGILAGYVVLRRWWWSRKLPPGSMGWPLLGETLSYVSGQEEFIAARLLKYGGTFKSNVLFVPTVFLAVTESNAKLIHSKRDLGWPAHFKKVMGETSVPMVNDPLHKRLRNTSTRAFTNQQLDLYLPVLHKLSAKYLKEWAAQGTSEPRDVYFQIKKYAFECGQAVILGSAVTESELDHFMHLFDTAIAGLGCVLPVDLPGFPFHTCMSARRQLGQECQKVIQRRREALQASPQPTCMLDAMLGSEEGTSDHELQDFCVSMTFAGHDTTLASIHTTLRWLKQCPELAAGLRAEVDEIWDGSAPITRGLLESIPKTRAFIQEVWRKTPPVSPIVRNLAEDQEVDGFVVPKGWNLSYYPARQFSKADDWDEFRPSRHLDEEGQFIDSTHEATLFESFGGGSRMCIGYKFARDEMLTFLMVFLKHYDMSLASSTHTPFPFNFYRLEGSFCERARTEGGA</sequence>
<comment type="caution">
    <text evidence="10">The sequence shown here is derived from an EMBL/GenBank/DDBJ whole genome shotgun (WGS) entry which is preliminary data.</text>
</comment>
<evidence type="ECO:0000256" key="4">
    <source>
        <dbReference type="ARBA" id="ARBA00023002"/>
    </source>
</evidence>
<organism evidence="10 11">
    <name type="scientific">Symbiodinium natans</name>
    <dbReference type="NCBI Taxonomy" id="878477"/>
    <lineage>
        <taxon>Eukaryota</taxon>
        <taxon>Sar</taxon>
        <taxon>Alveolata</taxon>
        <taxon>Dinophyceae</taxon>
        <taxon>Suessiales</taxon>
        <taxon>Symbiodiniaceae</taxon>
        <taxon>Symbiodinium</taxon>
    </lineage>
</organism>
<dbReference type="SUPFAM" id="SSF48264">
    <property type="entry name" value="Cytochrome P450"/>
    <property type="match status" value="1"/>
</dbReference>
<dbReference type="Gene3D" id="1.10.630.10">
    <property type="entry name" value="Cytochrome P450"/>
    <property type="match status" value="1"/>
</dbReference>
<dbReference type="PANTHER" id="PTHR24286">
    <property type="entry name" value="CYTOCHROME P450 26"/>
    <property type="match status" value="1"/>
</dbReference>
<name>A0A812PLP2_9DINO</name>
<reference evidence="10" key="1">
    <citation type="submission" date="2021-02" db="EMBL/GenBank/DDBJ databases">
        <authorList>
            <person name="Dougan E. K."/>
            <person name="Rhodes N."/>
            <person name="Thang M."/>
            <person name="Chan C."/>
        </authorList>
    </citation>
    <scope>NUCLEOTIDE SEQUENCE</scope>
</reference>
<dbReference type="AlphaFoldDB" id="A0A812PLP2"/>
<evidence type="ECO:0000313" key="10">
    <source>
        <dbReference type="EMBL" id="CAE7352580.1"/>
    </source>
</evidence>
<keyword evidence="11" id="KW-1185">Reference proteome</keyword>
<dbReference type="PANTHER" id="PTHR24286:SF384">
    <property type="entry name" value="P450, PUTATIVE (EUROFUNG)-RELATED"/>
    <property type="match status" value="1"/>
</dbReference>
<keyword evidence="6 8" id="KW-0503">Monooxygenase</keyword>
<comment type="cofactor">
    <cofactor evidence="7">
        <name>heme</name>
        <dbReference type="ChEBI" id="CHEBI:30413"/>
    </cofactor>
</comment>
<evidence type="ECO:0000256" key="6">
    <source>
        <dbReference type="ARBA" id="ARBA00023033"/>
    </source>
</evidence>
<dbReference type="GO" id="GO:0016705">
    <property type="term" value="F:oxidoreductase activity, acting on paired donors, with incorporation or reduction of molecular oxygen"/>
    <property type="evidence" value="ECO:0007669"/>
    <property type="project" value="InterPro"/>
</dbReference>
<comment type="similarity">
    <text evidence="1 8">Belongs to the cytochrome P450 family.</text>
</comment>
<dbReference type="GO" id="GO:0004497">
    <property type="term" value="F:monooxygenase activity"/>
    <property type="evidence" value="ECO:0007669"/>
    <property type="project" value="UniProtKB-KW"/>
</dbReference>
<evidence type="ECO:0000256" key="2">
    <source>
        <dbReference type="ARBA" id="ARBA00022617"/>
    </source>
</evidence>
<dbReference type="GO" id="GO:0016125">
    <property type="term" value="P:sterol metabolic process"/>
    <property type="evidence" value="ECO:0007669"/>
    <property type="project" value="TreeGrafter"/>
</dbReference>
<dbReference type="InterPro" id="IPR036396">
    <property type="entry name" value="Cyt_P450_sf"/>
</dbReference>
<dbReference type="EMBL" id="CAJNDS010002151">
    <property type="protein sequence ID" value="CAE7352580.1"/>
    <property type="molecule type" value="Genomic_DNA"/>
</dbReference>
<keyword evidence="3 7" id="KW-0479">Metal-binding</keyword>
<dbReference type="InterPro" id="IPR042080">
    <property type="entry name" value="RNA_2'-PTrans_N"/>
</dbReference>
<dbReference type="OrthoDB" id="1372046at2759"/>
<dbReference type="Gene3D" id="1.10.10.970">
    <property type="entry name" value="RNA 2'-phosphotransferase, Tpt1/KptA family, N-terminal domain"/>
    <property type="match status" value="1"/>
</dbReference>
<dbReference type="PROSITE" id="PS00086">
    <property type="entry name" value="CYTOCHROME_P450"/>
    <property type="match status" value="1"/>
</dbReference>
<dbReference type="Pfam" id="PF00067">
    <property type="entry name" value="p450"/>
    <property type="match status" value="1"/>
</dbReference>
<dbReference type="Proteomes" id="UP000604046">
    <property type="component" value="Unassembled WGS sequence"/>
</dbReference>
<proteinExistence type="inferred from homology"/>
<dbReference type="InterPro" id="IPR017972">
    <property type="entry name" value="Cyt_P450_CS"/>
</dbReference>
<keyword evidence="4 8" id="KW-0560">Oxidoreductase</keyword>
<dbReference type="InterPro" id="IPR001128">
    <property type="entry name" value="Cyt_P450"/>
</dbReference>
<accession>A0A812PLP2</accession>
<feature type="binding site" description="axial binding residue" evidence="7">
    <location>
        <position position="502"/>
    </location>
    <ligand>
        <name>heme</name>
        <dbReference type="ChEBI" id="CHEBI:30413"/>
    </ligand>
    <ligandPart>
        <name>Fe</name>
        <dbReference type="ChEBI" id="CHEBI:18248"/>
    </ligandPart>
</feature>
<keyword evidence="9" id="KW-0812">Transmembrane</keyword>
<evidence type="ECO:0000256" key="9">
    <source>
        <dbReference type="SAM" id="Phobius"/>
    </source>
</evidence>
<dbReference type="PRINTS" id="PR00463">
    <property type="entry name" value="EP450I"/>
</dbReference>
<keyword evidence="9" id="KW-0472">Membrane</keyword>
<evidence type="ECO:0000256" key="3">
    <source>
        <dbReference type="ARBA" id="ARBA00022723"/>
    </source>
</evidence>
<dbReference type="GO" id="GO:0020037">
    <property type="term" value="F:heme binding"/>
    <property type="evidence" value="ECO:0007669"/>
    <property type="project" value="InterPro"/>
</dbReference>
<evidence type="ECO:0000256" key="7">
    <source>
        <dbReference type="PIRSR" id="PIRSR602401-1"/>
    </source>
</evidence>
<protein>
    <submittedName>
        <fullName evidence="10">CYP85A1 protein</fullName>
    </submittedName>
</protein>
<keyword evidence="2 7" id="KW-0349">Heme</keyword>
<evidence type="ECO:0000256" key="8">
    <source>
        <dbReference type="RuleBase" id="RU000461"/>
    </source>
</evidence>
<dbReference type="InterPro" id="IPR002401">
    <property type="entry name" value="Cyt_P450_E_grp-I"/>
</dbReference>